<dbReference type="SMART" id="SM00060">
    <property type="entry name" value="FN3"/>
    <property type="match status" value="2"/>
</dbReference>
<dbReference type="InterPro" id="IPR003961">
    <property type="entry name" value="FN3_dom"/>
</dbReference>
<reference evidence="8" key="1">
    <citation type="submission" date="2021-09" db="EMBL/GenBank/DDBJ databases">
        <authorList>
            <person name="Martin H S."/>
        </authorList>
    </citation>
    <scope>NUCLEOTIDE SEQUENCE</scope>
</reference>
<keyword evidence="3" id="KW-0732">Signal</keyword>
<feature type="domain" description="Fibronectin type-III" evidence="7">
    <location>
        <begin position="471"/>
        <end position="567"/>
    </location>
</feature>
<evidence type="ECO:0000313" key="8">
    <source>
        <dbReference type="EMBL" id="CAG9564517.1"/>
    </source>
</evidence>
<keyword evidence="4" id="KW-0677">Repeat</keyword>
<keyword evidence="5" id="KW-0325">Glycoprotein</keyword>
<sequence>MQATELPINNNTKCTFAITRIMIGSPDIVTTRLAALIILHAARAGFAAPSVLVTRPVSRFSGEWLPMDNQTLYTLEEGESRNLELNTSSISQTAVYITVSPCSRHLHWAFYKGPTGSDKQLQLIQEHGGGEMHTITFQIFKQERYVLQLSSPKGGAAAVSVRGEATRHVRIRLRTKSKRRLSANWDPSPIDPQSTTYCVVASRRKNYTSLCAAQNDLRNTKTEKDRYSDHSLENHKPNRSQNSGSEENKIDIDTDSISIFDGNYRTLYRRKKFGRSTRVSNEDPLVVCIGDRTHHFIENLDPSTTYFVSIFGIARDRQIGSLLASGSVRPRTSTAKRLRENVPYRADIKGKNVYYLKTTTSSTSTNAGLWLATSTCGGSVDIEVSVKGKRLYVAKNIETHSKFFVPSPILSSTQETSDEGSVQFDSSSEESKIRYVVRVVPNKWAIDGAVTIELMASTSRWGMDTPELSDGGVIRELRPRRSCKSVDIAFLPATHNATDVIRYCISTKEIVDKDITICALTKKSSTKTQCISHMQRPQSRVIVQKVTGLKPGRKYGIQVTAASKGISVPYNILYVETNATCKEE</sequence>
<name>A0A8J2QJX7_9NEOP</name>
<keyword evidence="2" id="KW-0964">Secreted</keyword>
<proteinExistence type="predicted"/>
<evidence type="ECO:0000256" key="3">
    <source>
        <dbReference type="ARBA" id="ARBA00022729"/>
    </source>
</evidence>
<dbReference type="EMBL" id="CAKASE010000051">
    <property type="protein sequence ID" value="CAG9564517.1"/>
    <property type="molecule type" value="Genomic_DNA"/>
</dbReference>
<evidence type="ECO:0000256" key="2">
    <source>
        <dbReference type="ARBA" id="ARBA00022525"/>
    </source>
</evidence>
<protein>
    <submittedName>
        <fullName evidence="8">(African queen) hypothetical protein</fullName>
    </submittedName>
</protein>
<evidence type="ECO:0000259" key="7">
    <source>
        <dbReference type="SMART" id="SM00060"/>
    </source>
</evidence>
<organism evidence="8 9">
    <name type="scientific">Danaus chrysippus</name>
    <name type="common">African queen</name>
    <dbReference type="NCBI Taxonomy" id="151541"/>
    <lineage>
        <taxon>Eukaryota</taxon>
        <taxon>Metazoa</taxon>
        <taxon>Ecdysozoa</taxon>
        <taxon>Arthropoda</taxon>
        <taxon>Hexapoda</taxon>
        <taxon>Insecta</taxon>
        <taxon>Pterygota</taxon>
        <taxon>Neoptera</taxon>
        <taxon>Endopterygota</taxon>
        <taxon>Lepidoptera</taxon>
        <taxon>Glossata</taxon>
        <taxon>Ditrysia</taxon>
        <taxon>Papilionoidea</taxon>
        <taxon>Nymphalidae</taxon>
        <taxon>Danainae</taxon>
        <taxon>Danaini</taxon>
        <taxon>Danaina</taxon>
        <taxon>Danaus</taxon>
        <taxon>Anosia</taxon>
    </lineage>
</organism>
<evidence type="ECO:0000256" key="1">
    <source>
        <dbReference type="ARBA" id="ARBA00004613"/>
    </source>
</evidence>
<dbReference type="Proteomes" id="UP000789524">
    <property type="component" value="Unassembled WGS sequence"/>
</dbReference>
<dbReference type="OrthoDB" id="9872501at2759"/>
<feature type="domain" description="Fibronectin type-III" evidence="7">
    <location>
        <begin position="163"/>
        <end position="320"/>
    </location>
</feature>
<dbReference type="InterPro" id="IPR019326">
    <property type="entry name" value="NDNF"/>
</dbReference>
<evidence type="ECO:0000256" key="6">
    <source>
        <dbReference type="SAM" id="MobiDB-lite"/>
    </source>
</evidence>
<comment type="caution">
    <text evidence="8">The sequence shown here is derived from an EMBL/GenBank/DDBJ whole genome shotgun (WGS) entry which is preliminary data.</text>
</comment>
<dbReference type="AlphaFoldDB" id="A0A8J2QJX7"/>
<evidence type="ECO:0000256" key="4">
    <source>
        <dbReference type="ARBA" id="ARBA00022737"/>
    </source>
</evidence>
<dbReference type="InterPro" id="IPR045805">
    <property type="entry name" value="NDNF_C"/>
</dbReference>
<dbReference type="PANTHER" id="PTHR14619:SF3">
    <property type="entry name" value="PROTEIN NDNF"/>
    <property type="match status" value="1"/>
</dbReference>
<feature type="region of interest" description="Disordered" evidence="6">
    <location>
        <begin position="221"/>
        <end position="248"/>
    </location>
</feature>
<dbReference type="Pfam" id="PF19433">
    <property type="entry name" value="NDNF_C"/>
    <property type="match status" value="1"/>
</dbReference>
<dbReference type="InterPro" id="IPR055271">
    <property type="entry name" value="NDNF_Fn(III)_1"/>
</dbReference>
<evidence type="ECO:0000313" key="9">
    <source>
        <dbReference type="Proteomes" id="UP000789524"/>
    </source>
</evidence>
<evidence type="ECO:0000256" key="5">
    <source>
        <dbReference type="ARBA" id="ARBA00023180"/>
    </source>
</evidence>
<accession>A0A8J2QJX7</accession>
<gene>
    <name evidence="8" type="ORF">DCHRY22_LOCUS5501</name>
</gene>
<feature type="compositionally biased region" description="Basic and acidic residues" evidence="6">
    <location>
        <begin position="221"/>
        <end position="236"/>
    </location>
</feature>
<comment type="subcellular location">
    <subcellularLocation>
        <location evidence="1">Secreted</location>
    </subcellularLocation>
</comment>
<dbReference type="PANTHER" id="PTHR14619">
    <property type="entry name" value="NEURON-DERIVED NEUROTROPHIC FACTOR"/>
    <property type="match status" value="1"/>
</dbReference>
<dbReference type="Pfam" id="PF10179">
    <property type="entry name" value="NDNF"/>
    <property type="match status" value="1"/>
</dbReference>
<keyword evidence="9" id="KW-1185">Reference proteome</keyword>
<dbReference type="GO" id="GO:0005576">
    <property type="term" value="C:extracellular region"/>
    <property type="evidence" value="ECO:0007669"/>
    <property type="project" value="UniProtKB-SubCell"/>
</dbReference>